<dbReference type="GO" id="GO:0016779">
    <property type="term" value="F:nucleotidyltransferase activity"/>
    <property type="evidence" value="ECO:0007669"/>
    <property type="project" value="UniProtKB-UniRule"/>
</dbReference>
<gene>
    <name evidence="3" type="primary">NCS2</name>
    <name evidence="3" type="synonym">CTU2</name>
    <name evidence="4" type="ORF">CPB84DRAFT_1677063</name>
</gene>
<dbReference type="AlphaFoldDB" id="A0A9P5TR56"/>
<evidence type="ECO:0000256" key="2">
    <source>
        <dbReference type="ARBA" id="ARBA00022694"/>
    </source>
</evidence>
<comment type="function">
    <text evidence="3">Plays a central role in 2-thiolation of mcm(5)S(2)U at tRNA wobble positions of tRNA(Lys), tRNA(Glu) and tRNA(Gln). May act by forming a heterodimer with NCS6 that ligates sulfur from thiocarboxylated URM1 onto the uridine of tRNAs at wobble position. Prior mcm(5) tRNA modification by the elongator complex is required for 2-thiolation. May also be involved in protein urmylation.</text>
</comment>
<dbReference type="Gene3D" id="3.40.50.620">
    <property type="entry name" value="HUPs"/>
    <property type="match status" value="1"/>
</dbReference>
<keyword evidence="2 3" id="KW-0819">tRNA processing</keyword>
<comment type="pathway">
    <text evidence="3">tRNA modification; 5-methoxycarbonylmethyl-2-thiouridine-tRNA biosynthesis.</text>
</comment>
<comment type="similarity">
    <text evidence="3">Belongs to the CTU2/NCS2 family.</text>
</comment>
<dbReference type="Pfam" id="PF10288">
    <property type="entry name" value="CTU2"/>
    <property type="match status" value="1"/>
</dbReference>
<comment type="subcellular location">
    <subcellularLocation>
        <location evidence="3">Cytoplasm</location>
    </subcellularLocation>
</comment>
<evidence type="ECO:0000256" key="3">
    <source>
        <dbReference type="HAMAP-Rule" id="MF_03054"/>
    </source>
</evidence>
<dbReference type="PANTHER" id="PTHR20882:SF14">
    <property type="entry name" value="CYTOPLASMIC TRNA 2-THIOLATION PROTEIN 2"/>
    <property type="match status" value="1"/>
</dbReference>
<proteinExistence type="inferred from homology"/>
<dbReference type="InterPro" id="IPR019407">
    <property type="entry name" value="CTU2"/>
</dbReference>
<name>A0A9P5TR56_GYMJU</name>
<keyword evidence="1 3" id="KW-0963">Cytoplasm</keyword>
<reference evidence="4" key="1">
    <citation type="submission" date="2020-11" db="EMBL/GenBank/DDBJ databases">
        <authorList>
            <consortium name="DOE Joint Genome Institute"/>
            <person name="Ahrendt S."/>
            <person name="Riley R."/>
            <person name="Andreopoulos W."/>
            <person name="LaButti K."/>
            <person name="Pangilinan J."/>
            <person name="Ruiz-duenas F.J."/>
            <person name="Barrasa J.M."/>
            <person name="Sanchez-Garcia M."/>
            <person name="Camarero S."/>
            <person name="Miyauchi S."/>
            <person name="Serrano A."/>
            <person name="Linde D."/>
            <person name="Babiker R."/>
            <person name="Drula E."/>
            <person name="Ayuso-Fernandez I."/>
            <person name="Pacheco R."/>
            <person name="Padilla G."/>
            <person name="Ferreira P."/>
            <person name="Barriuso J."/>
            <person name="Kellner H."/>
            <person name="Castanera R."/>
            <person name="Alfaro M."/>
            <person name="Ramirez L."/>
            <person name="Pisabarro A.G."/>
            <person name="Kuo A."/>
            <person name="Tritt A."/>
            <person name="Lipzen A."/>
            <person name="He G."/>
            <person name="Yan M."/>
            <person name="Ng V."/>
            <person name="Cullen D."/>
            <person name="Martin F."/>
            <person name="Rosso M.-N."/>
            <person name="Henrissat B."/>
            <person name="Hibbett D."/>
            <person name="Martinez A.T."/>
            <person name="Grigoriev I.V."/>
        </authorList>
    </citation>
    <scope>NUCLEOTIDE SEQUENCE</scope>
    <source>
        <strain evidence="4">AH 44721</strain>
    </source>
</reference>
<comment type="caution">
    <text evidence="4">The sequence shown here is derived from an EMBL/GenBank/DDBJ whole genome shotgun (WGS) entry which is preliminary data.</text>
</comment>
<dbReference type="GO" id="GO:0016783">
    <property type="term" value="F:sulfurtransferase activity"/>
    <property type="evidence" value="ECO:0007669"/>
    <property type="project" value="TreeGrafter"/>
</dbReference>
<dbReference type="EMBL" id="JADNYJ010000024">
    <property type="protein sequence ID" value="KAF8905111.1"/>
    <property type="molecule type" value="Genomic_DNA"/>
</dbReference>
<dbReference type="PANTHER" id="PTHR20882">
    <property type="entry name" value="CYTOPLASMIC TRNA 2-THIOLATION PROTEIN 2"/>
    <property type="match status" value="1"/>
</dbReference>
<dbReference type="GO" id="GO:0005829">
    <property type="term" value="C:cytosol"/>
    <property type="evidence" value="ECO:0007669"/>
    <property type="project" value="TreeGrafter"/>
</dbReference>
<keyword evidence="5" id="KW-1185">Reference proteome</keyword>
<accession>A0A9P5TR56</accession>
<dbReference type="GO" id="GO:0000049">
    <property type="term" value="F:tRNA binding"/>
    <property type="evidence" value="ECO:0007669"/>
    <property type="project" value="InterPro"/>
</dbReference>
<dbReference type="InterPro" id="IPR014729">
    <property type="entry name" value="Rossmann-like_a/b/a_fold"/>
</dbReference>
<dbReference type="Proteomes" id="UP000724874">
    <property type="component" value="Unassembled WGS sequence"/>
</dbReference>
<protein>
    <recommendedName>
        <fullName evidence="3">Cytoplasmic tRNA 2-thiolation protein 2</fullName>
    </recommendedName>
</protein>
<organism evidence="4 5">
    <name type="scientific">Gymnopilus junonius</name>
    <name type="common">Spectacular rustgill mushroom</name>
    <name type="synonym">Gymnopilus spectabilis subsp. junonius</name>
    <dbReference type="NCBI Taxonomy" id="109634"/>
    <lineage>
        <taxon>Eukaryota</taxon>
        <taxon>Fungi</taxon>
        <taxon>Dikarya</taxon>
        <taxon>Basidiomycota</taxon>
        <taxon>Agaricomycotina</taxon>
        <taxon>Agaricomycetes</taxon>
        <taxon>Agaricomycetidae</taxon>
        <taxon>Agaricales</taxon>
        <taxon>Agaricineae</taxon>
        <taxon>Hymenogastraceae</taxon>
        <taxon>Gymnopilus</taxon>
    </lineage>
</organism>
<evidence type="ECO:0000256" key="1">
    <source>
        <dbReference type="ARBA" id="ARBA00022490"/>
    </source>
</evidence>
<dbReference type="OrthoDB" id="25129at2759"/>
<dbReference type="HAMAP" id="MF_03054">
    <property type="entry name" value="CTU2"/>
    <property type="match status" value="1"/>
</dbReference>
<dbReference type="GO" id="GO:0002143">
    <property type="term" value="P:tRNA wobble position uridine thiolation"/>
    <property type="evidence" value="ECO:0007669"/>
    <property type="project" value="TreeGrafter"/>
</dbReference>
<evidence type="ECO:0000313" key="5">
    <source>
        <dbReference type="Proteomes" id="UP000724874"/>
    </source>
</evidence>
<dbReference type="GO" id="GO:0032447">
    <property type="term" value="P:protein urmylation"/>
    <property type="evidence" value="ECO:0007669"/>
    <property type="project" value="UniProtKB-UniRule"/>
</dbReference>
<evidence type="ECO:0000313" key="4">
    <source>
        <dbReference type="EMBL" id="KAF8905111.1"/>
    </source>
</evidence>
<sequence>MSSCENPNVDKDALMPRRQKFDGKTKICVRCKENTGNVVIRYSVYCKTCFFPLVQTRFRKSLEPSINATPDGPRKKALKAVGSLVIGLSGGTCSTAMLDLVAKSYFAPKNEPTGKLKGGKDHPRNSDKGVWKGKAGISYVEVCGAFPGEKDRTEDIRAVVESYSNSNFEFLPLRLEDSFDSNWWKSVGGDLSTSAQSLARLDLHLVNSSSESSPLQALRTYLSSLPTQTAFYSAVQMLVRLLLLHTSASRDASHLLLGTSLTSLSVNLISGIAQGSGYQVTEEGKEEWNPRPEHGMPLRIVRPLRDVGMKECTIWDWWCKLKIVGEPRSLYSGGKNAIGALTRDFIFGLESDYPATVSTVARTCAKLTPKEGSDEICALCERPAQHGVQAWKSRISIRSYQEVSSAVSGNTRPPHLTEEEITNLTKSSLDITPTSDHPFSLTPLLCYACHTLLTSRSSRGLAASLPQGQSTGDVPLPLWVRSSADMAISAHSHESVPLAVKMSRREMEKEISEFLLSDE</sequence>